<reference evidence="2 3" key="1">
    <citation type="submission" date="2021-06" db="EMBL/GenBank/DDBJ databases">
        <title>Caerostris darwini draft genome.</title>
        <authorList>
            <person name="Kono N."/>
            <person name="Arakawa K."/>
        </authorList>
    </citation>
    <scope>NUCLEOTIDE SEQUENCE [LARGE SCALE GENOMIC DNA]</scope>
</reference>
<keyword evidence="3" id="KW-1185">Reference proteome</keyword>
<proteinExistence type="predicted"/>
<name>A0AAV4MVS5_9ARAC</name>
<accession>A0AAV4MVS5</accession>
<feature type="compositionally biased region" description="Basic and acidic residues" evidence="1">
    <location>
        <begin position="68"/>
        <end position="81"/>
    </location>
</feature>
<evidence type="ECO:0000313" key="3">
    <source>
        <dbReference type="Proteomes" id="UP001054837"/>
    </source>
</evidence>
<dbReference type="EMBL" id="BPLQ01000884">
    <property type="protein sequence ID" value="GIX75994.1"/>
    <property type="molecule type" value="Genomic_DNA"/>
</dbReference>
<protein>
    <submittedName>
        <fullName evidence="2">Uncharacterized protein</fullName>
    </submittedName>
</protein>
<feature type="region of interest" description="Disordered" evidence="1">
    <location>
        <begin position="64"/>
        <end position="86"/>
    </location>
</feature>
<dbReference type="AlphaFoldDB" id="A0AAV4MVS5"/>
<feature type="region of interest" description="Disordered" evidence="1">
    <location>
        <begin position="1"/>
        <end position="39"/>
    </location>
</feature>
<dbReference type="Proteomes" id="UP001054837">
    <property type="component" value="Unassembled WGS sequence"/>
</dbReference>
<sequence>MSIYSSKEPHAKNMEGAADDSARKSSISADSRTTPSTLLSSSRRWVGKSRYSWDPAESFKSLRTTKRKISDPKAVRSDLGRNSEGIRPFSGAQGRKFLQLLQGAAAFLLFP</sequence>
<evidence type="ECO:0000313" key="2">
    <source>
        <dbReference type="EMBL" id="GIX75994.1"/>
    </source>
</evidence>
<evidence type="ECO:0000256" key="1">
    <source>
        <dbReference type="SAM" id="MobiDB-lite"/>
    </source>
</evidence>
<gene>
    <name evidence="2" type="ORF">CDAR_496331</name>
</gene>
<comment type="caution">
    <text evidence="2">The sequence shown here is derived from an EMBL/GenBank/DDBJ whole genome shotgun (WGS) entry which is preliminary data.</text>
</comment>
<organism evidence="2 3">
    <name type="scientific">Caerostris darwini</name>
    <dbReference type="NCBI Taxonomy" id="1538125"/>
    <lineage>
        <taxon>Eukaryota</taxon>
        <taxon>Metazoa</taxon>
        <taxon>Ecdysozoa</taxon>
        <taxon>Arthropoda</taxon>
        <taxon>Chelicerata</taxon>
        <taxon>Arachnida</taxon>
        <taxon>Araneae</taxon>
        <taxon>Araneomorphae</taxon>
        <taxon>Entelegynae</taxon>
        <taxon>Araneoidea</taxon>
        <taxon>Araneidae</taxon>
        <taxon>Caerostris</taxon>
    </lineage>
</organism>